<protein>
    <submittedName>
        <fullName evidence="2">Uncharacterized protein</fullName>
    </submittedName>
</protein>
<dbReference type="AlphaFoldDB" id="A0A450ZHL1"/>
<dbReference type="EMBL" id="CAADFW010000002">
    <property type="protein sequence ID" value="VFK53218.1"/>
    <property type="molecule type" value="Genomic_DNA"/>
</dbReference>
<reference evidence="2" key="1">
    <citation type="submission" date="2019-02" db="EMBL/GenBank/DDBJ databases">
        <authorList>
            <person name="Gruber-Vodicka R. H."/>
            <person name="Seah K. B. B."/>
        </authorList>
    </citation>
    <scope>NUCLEOTIDE SEQUENCE</scope>
    <source>
        <strain evidence="2">BECK_BZ126</strain>
    </source>
</reference>
<feature type="compositionally biased region" description="Basic and acidic residues" evidence="1">
    <location>
        <begin position="1"/>
        <end position="19"/>
    </location>
</feature>
<evidence type="ECO:0000256" key="1">
    <source>
        <dbReference type="SAM" id="MobiDB-lite"/>
    </source>
</evidence>
<evidence type="ECO:0000313" key="2">
    <source>
        <dbReference type="EMBL" id="VFK53218.1"/>
    </source>
</evidence>
<feature type="region of interest" description="Disordered" evidence="1">
    <location>
        <begin position="1"/>
        <end position="22"/>
    </location>
</feature>
<gene>
    <name evidence="2" type="ORF">BECKTC1821F_GA0114240_100256</name>
</gene>
<proteinExistence type="predicted"/>
<organism evidence="2">
    <name type="scientific">Candidatus Kentrum sp. TC</name>
    <dbReference type="NCBI Taxonomy" id="2126339"/>
    <lineage>
        <taxon>Bacteria</taxon>
        <taxon>Pseudomonadati</taxon>
        <taxon>Pseudomonadota</taxon>
        <taxon>Gammaproteobacteria</taxon>
        <taxon>Candidatus Kentrum</taxon>
    </lineage>
</organism>
<sequence>MVDSTPHQDEMNRRDRITERYSTPPSPPFVILLFPFLEAKSEPLLFSPPPETIGNGGSVGNEPRFVPIIPFDLFFFPLAPGGAQALFPLVRQIPPEVEEIMVYHGVAVEIVEAAARVVGEIDIFAAGVLAPRWLTAKKMG</sequence>
<name>A0A450ZHL1_9GAMM</name>
<accession>A0A450ZHL1</accession>